<sequence>MKTSELRGSGAEHGSGTLLVVGLVAGLAFCLVVVLSVSAVATAASRAAGSADLAALAAADAARGLTTGEPCAVAARTAARNGAQVDQCLRSGSGGVLVDIWTSVPLGPGLSWLAPLGVEASGRSRAGPPTSPWAPPA</sequence>
<evidence type="ECO:0000256" key="1">
    <source>
        <dbReference type="SAM" id="Phobius"/>
    </source>
</evidence>
<keyword evidence="3" id="KW-1185">Reference proteome</keyword>
<keyword evidence="1" id="KW-0472">Membrane</keyword>
<reference evidence="2 3" key="1">
    <citation type="submission" date="2017-02" db="EMBL/GenBank/DDBJ databases">
        <authorList>
            <person name="Peterson S.W."/>
        </authorList>
    </citation>
    <scope>NUCLEOTIDE SEQUENCE [LARGE SCALE GENOMIC DNA]</scope>
    <source>
        <strain evidence="2 3">B Ar 00.02</strain>
    </source>
</reference>
<protein>
    <submittedName>
        <fullName evidence="2">Membrane-spanning protein</fullName>
    </submittedName>
</protein>
<dbReference type="Proteomes" id="UP000195913">
    <property type="component" value="Unassembled WGS sequence"/>
</dbReference>
<dbReference type="RefSeq" id="WP_241895326.1">
    <property type="nucleotide sequence ID" value="NZ_FUHW01000027.1"/>
</dbReference>
<dbReference type="NCBIfam" id="TIGR03816">
    <property type="entry name" value="tadE_like_DECH"/>
    <property type="match status" value="1"/>
</dbReference>
<gene>
    <name evidence="2" type="ORF">FM101_07745</name>
</gene>
<keyword evidence="1" id="KW-1133">Transmembrane helix</keyword>
<dbReference type="InterPro" id="IPR021202">
    <property type="entry name" value="Rv3654c-like"/>
</dbReference>
<accession>A0A1R4G5A8</accession>
<name>A0A1R4G5A8_9MICC</name>
<evidence type="ECO:0000313" key="2">
    <source>
        <dbReference type="EMBL" id="SJM63192.1"/>
    </source>
</evidence>
<organism evidence="2 3">
    <name type="scientific">Arthrobacter rhombi</name>
    <dbReference type="NCBI Taxonomy" id="71253"/>
    <lineage>
        <taxon>Bacteria</taxon>
        <taxon>Bacillati</taxon>
        <taxon>Actinomycetota</taxon>
        <taxon>Actinomycetes</taxon>
        <taxon>Micrococcales</taxon>
        <taxon>Micrococcaceae</taxon>
        <taxon>Arthrobacter</taxon>
    </lineage>
</organism>
<evidence type="ECO:0000313" key="3">
    <source>
        <dbReference type="Proteomes" id="UP000195913"/>
    </source>
</evidence>
<proteinExistence type="predicted"/>
<dbReference type="EMBL" id="FUHW01000027">
    <property type="protein sequence ID" value="SJM63192.1"/>
    <property type="molecule type" value="Genomic_DNA"/>
</dbReference>
<dbReference type="AlphaFoldDB" id="A0A1R4G5A8"/>
<keyword evidence="1" id="KW-0812">Transmembrane</keyword>
<feature type="transmembrane region" description="Helical" evidence="1">
    <location>
        <begin position="20"/>
        <end position="41"/>
    </location>
</feature>